<gene>
    <name evidence="14" type="ORF">M569_16025</name>
</gene>
<evidence type="ECO:0000256" key="10">
    <source>
        <dbReference type="ARBA" id="ARBA00023121"/>
    </source>
</evidence>
<sequence>MIFLDSLMGIIGFVMGIQIGLFLGFLWFIHLQSRDSKKVILKAFNKLDSSSLVDFIHELPLWVMSPDYERVDWLNKFVEDLWPHLDKAGSKILKASAESAFAEYIGKYNIKSIGFRGFTLGTLPPKIHGLKAQESNENEIVMDLEFRWAGNSDIVVAIEVLCIKLEVQIVDIQMSAAMRIILKPFVPTFPCFCVAAVSLMEKPKIDFGIKVIGADIMSIPGLYHAVQEIVARQVAKLYLWPQSFDLAVLDET</sequence>
<keyword evidence="6" id="KW-0677">Repeat</keyword>
<dbReference type="PANTHER" id="PTHR10774">
    <property type="entry name" value="EXTENDED SYNAPTOTAGMIN-RELATED"/>
    <property type="match status" value="1"/>
</dbReference>
<keyword evidence="9" id="KW-0445">Lipid transport</keyword>
<dbReference type="PANTHER" id="PTHR10774:SF217">
    <property type="entry name" value="OS06G0685300 PROTEIN"/>
    <property type="match status" value="1"/>
</dbReference>
<dbReference type="Proteomes" id="UP000015453">
    <property type="component" value="Unassembled WGS sequence"/>
</dbReference>
<comment type="caution">
    <text evidence="14">The sequence shown here is derived from an EMBL/GenBank/DDBJ whole genome shotgun (WGS) entry which is preliminary data.</text>
</comment>
<evidence type="ECO:0000256" key="8">
    <source>
        <dbReference type="ARBA" id="ARBA00022989"/>
    </source>
</evidence>
<dbReference type="InterPro" id="IPR039010">
    <property type="entry name" value="Synaptotagmin_SMP"/>
</dbReference>
<comment type="subcellular location">
    <subcellularLocation>
        <location evidence="1">Membrane</location>
        <topology evidence="1">Single-pass membrane protein</topology>
    </subcellularLocation>
</comment>
<feature type="transmembrane region" description="Helical" evidence="12">
    <location>
        <begin position="6"/>
        <end position="29"/>
    </location>
</feature>
<keyword evidence="5" id="KW-0479">Metal-binding</keyword>
<evidence type="ECO:0000313" key="15">
    <source>
        <dbReference type="Proteomes" id="UP000015453"/>
    </source>
</evidence>
<keyword evidence="11 12" id="KW-0472">Membrane</keyword>
<dbReference type="InterPro" id="IPR045050">
    <property type="entry name" value="Synaptotagmin_plant"/>
</dbReference>
<feature type="non-terminal residue" evidence="14">
    <location>
        <position position="252"/>
    </location>
</feature>
<evidence type="ECO:0000313" key="14">
    <source>
        <dbReference type="EMBL" id="EPS58787.1"/>
    </source>
</evidence>
<dbReference type="InterPro" id="IPR031468">
    <property type="entry name" value="SMP_LBD"/>
</dbReference>
<organism evidence="14 15">
    <name type="scientific">Genlisea aurea</name>
    <dbReference type="NCBI Taxonomy" id="192259"/>
    <lineage>
        <taxon>Eukaryota</taxon>
        <taxon>Viridiplantae</taxon>
        <taxon>Streptophyta</taxon>
        <taxon>Embryophyta</taxon>
        <taxon>Tracheophyta</taxon>
        <taxon>Spermatophyta</taxon>
        <taxon>Magnoliopsida</taxon>
        <taxon>eudicotyledons</taxon>
        <taxon>Gunneridae</taxon>
        <taxon>Pentapetalae</taxon>
        <taxon>asterids</taxon>
        <taxon>lamiids</taxon>
        <taxon>Lamiales</taxon>
        <taxon>Lentibulariaceae</taxon>
        <taxon>Genlisea</taxon>
    </lineage>
</organism>
<proteinExistence type="inferred from homology"/>
<dbReference type="OrthoDB" id="67700at2759"/>
<dbReference type="GO" id="GO:0008289">
    <property type="term" value="F:lipid binding"/>
    <property type="evidence" value="ECO:0007669"/>
    <property type="project" value="UniProtKB-KW"/>
</dbReference>
<keyword evidence="15" id="KW-1185">Reference proteome</keyword>
<evidence type="ECO:0000256" key="7">
    <source>
        <dbReference type="ARBA" id="ARBA00022837"/>
    </source>
</evidence>
<evidence type="ECO:0000256" key="11">
    <source>
        <dbReference type="ARBA" id="ARBA00023136"/>
    </source>
</evidence>
<dbReference type="GO" id="GO:0016020">
    <property type="term" value="C:membrane"/>
    <property type="evidence" value="ECO:0007669"/>
    <property type="project" value="UniProtKB-SubCell"/>
</dbReference>
<evidence type="ECO:0000256" key="12">
    <source>
        <dbReference type="SAM" id="Phobius"/>
    </source>
</evidence>
<evidence type="ECO:0000256" key="6">
    <source>
        <dbReference type="ARBA" id="ARBA00022737"/>
    </source>
</evidence>
<evidence type="ECO:0000256" key="9">
    <source>
        <dbReference type="ARBA" id="ARBA00023055"/>
    </source>
</evidence>
<evidence type="ECO:0000256" key="1">
    <source>
        <dbReference type="ARBA" id="ARBA00004167"/>
    </source>
</evidence>
<dbReference type="AlphaFoldDB" id="S8DHC0"/>
<keyword evidence="4 12" id="KW-0812">Transmembrane</keyword>
<feature type="domain" description="SMP-LTD" evidence="13">
    <location>
        <begin position="67"/>
        <end position="249"/>
    </location>
</feature>
<accession>S8DHC0</accession>
<keyword evidence="7" id="KW-0106">Calcium</keyword>
<comment type="similarity">
    <text evidence="2">Belongs to the synaptotagmin family.</text>
</comment>
<reference evidence="14 15" key="1">
    <citation type="journal article" date="2013" name="BMC Genomics">
        <title>The miniature genome of a carnivorous plant Genlisea aurea contains a low number of genes and short non-coding sequences.</title>
        <authorList>
            <person name="Leushkin E.V."/>
            <person name="Sutormin R.A."/>
            <person name="Nabieva E.R."/>
            <person name="Penin A.A."/>
            <person name="Kondrashov A.S."/>
            <person name="Logacheva M.D."/>
        </authorList>
    </citation>
    <scope>NUCLEOTIDE SEQUENCE [LARGE SCALE GENOMIC DNA]</scope>
</reference>
<protein>
    <recommendedName>
        <fullName evidence="13">SMP-LTD domain-containing protein</fullName>
    </recommendedName>
</protein>
<evidence type="ECO:0000256" key="3">
    <source>
        <dbReference type="ARBA" id="ARBA00022448"/>
    </source>
</evidence>
<evidence type="ECO:0000259" key="13">
    <source>
        <dbReference type="PROSITE" id="PS51847"/>
    </source>
</evidence>
<dbReference type="CDD" id="cd21677">
    <property type="entry name" value="SMP_SYT"/>
    <property type="match status" value="1"/>
</dbReference>
<keyword evidence="8 12" id="KW-1133">Transmembrane helix</keyword>
<dbReference type="GO" id="GO:0046872">
    <property type="term" value="F:metal ion binding"/>
    <property type="evidence" value="ECO:0007669"/>
    <property type="project" value="UniProtKB-KW"/>
</dbReference>
<dbReference type="EMBL" id="AUSU01008900">
    <property type="protein sequence ID" value="EPS58787.1"/>
    <property type="molecule type" value="Genomic_DNA"/>
</dbReference>
<keyword evidence="3" id="KW-0813">Transport</keyword>
<evidence type="ECO:0000256" key="4">
    <source>
        <dbReference type="ARBA" id="ARBA00022692"/>
    </source>
</evidence>
<dbReference type="GO" id="GO:0005783">
    <property type="term" value="C:endoplasmic reticulum"/>
    <property type="evidence" value="ECO:0007669"/>
    <property type="project" value="TreeGrafter"/>
</dbReference>
<dbReference type="Pfam" id="PF17047">
    <property type="entry name" value="SMP_LBD"/>
    <property type="match status" value="1"/>
</dbReference>
<evidence type="ECO:0000256" key="2">
    <source>
        <dbReference type="ARBA" id="ARBA00006996"/>
    </source>
</evidence>
<name>S8DHC0_9LAMI</name>
<dbReference type="PROSITE" id="PS51847">
    <property type="entry name" value="SMP"/>
    <property type="match status" value="1"/>
</dbReference>
<evidence type="ECO:0000256" key="5">
    <source>
        <dbReference type="ARBA" id="ARBA00022723"/>
    </source>
</evidence>
<dbReference type="GO" id="GO:0006869">
    <property type="term" value="P:lipid transport"/>
    <property type="evidence" value="ECO:0007669"/>
    <property type="project" value="UniProtKB-KW"/>
</dbReference>
<keyword evidence="10" id="KW-0446">Lipid-binding</keyword>